<evidence type="ECO:0008006" key="5">
    <source>
        <dbReference type="Google" id="ProtNLM"/>
    </source>
</evidence>
<keyword evidence="2" id="KW-0732">Signal</keyword>
<comment type="caution">
    <text evidence="3">The sequence shown here is derived from an EMBL/GenBank/DDBJ whole genome shotgun (WGS) entry which is preliminary data.</text>
</comment>
<evidence type="ECO:0000256" key="2">
    <source>
        <dbReference type="SAM" id="SignalP"/>
    </source>
</evidence>
<name>A0A0A3Y127_BRAJP</name>
<organism evidence="3 4">
    <name type="scientific">Bradyrhizobium japonicum</name>
    <dbReference type="NCBI Taxonomy" id="375"/>
    <lineage>
        <taxon>Bacteria</taxon>
        <taxon>Pseudomonadati</taxon>
        <taxon>Pseudomonadota</taxon>
        <taxon>Alphaproteobacteria</taxon>
        <taxon>Hyphomicrobiales</taxon>
        <taxon>Nitrobacteraceae</taxon>
        <taxon>Bradyrhizobium</taxon>
    </lineage>
</organism>
<accession>A0A0A3Y127</accession>
<dbReference type="EMBL" id="JRPN01000004">
    <property type="protein sequence ID" value="KGT80355.1"/>
    <property type="molecule type" value="Genomic_DNA"/>
</dbReference>
<evidence type="ECO:0000313" key="3">
    <source>
        <dbReference type="EMBL" id="KGT80355.1"/>
    </source>
</evidence>
<feature type="region of interest" description="Disordered" evidence="1">
    <location>
        <begin position="41"/>
        <end position="72"/>
    </location>
</feature>
<feature type="region of interest" description="Disordered" evidence="1">
    <location>
        <begin position="88"/>
        <end position="119"/>
    </location>
</feature>
<evidence type="ECO:0000313" key="4">
    <source>
        <dbReference type="Proteomes" id="UP000030377"/>
    </source>
</evidence>
<reference evidence="3 4" key="1">
    <citation type="submission" date="2014-09" db="EMBL/GenBank/DDBJ databases">
        <title>Draft genome of Bradyrhizobium japonicum Is-34.</title>
        <authorList>
            <person name="Tsurumaru H."/>
            <person name="Yamakawa T."/>
            <person name="Hashimoto S."/>
            <person name="Okizaki K."/>
            <person name="Kanesaki Y."/>
            <person name="Yoshikawa H."/>
            <person name="Yajima S."/>
        </authorList>
    </citation>
    <scope>NUCLEOTIDE SEQUENCE [LARGE SCALE GENOMIC DNA]</scope>
    <source>
        <strain evidence="3 4">Is-34</strain>
    </source>
</reference>
<protein>
    <recommendedName>
        <fullName evidence="5">General secretion pathway protein GspN</fullName>
    </recommendedName>
</protein>
<feature type="signal peptide" evidence="2">
    <location>
        <begin position="1"/>
        <end position="21"/>
    </location>
</feature>
<gene>
    <name evidence="3" type="ORF">MA20_06995</name>
</gene>
<dbReference type="AlphaFoldDB" id="A0A0A3Y127"/>
<feature type="chain" id="PRO_5002005142" description="General secretion pathway protein GspN" evidence="2">
    <location>
        <begin position="22"/>
        <end position="216"/>
    </location>
</feature>
<dbReference type="Proteomes" id="UP000030377">
    <property type="component" value="Unassembled WGS sequence"/>
</dbReference>
<sequence>MMRGFAPIIVVWAVSVHVAWAAVPDRATDALDAGMLDDTRLGGPVLSSPPPSEPVTSVRVTPSPAPTPRPLSANPLWGIPLKALTNTRDRPVFSPSRRPPPAIVAEPAESKPLPPPPPRKAEIEPPPLSLVGTIAGGDESFGIFLDQLTKAALRLKIGDDFQGWKLRAINGREVTMEKDEQGALLTLPRPGSEDGGDIRLIPISVEKKPLAARRDK</sequence>
<proteinExistence type="predicted"/>
<evidence type="ECO:0000256" key="1">
    <source>
        <dbReference type="SAM" id="MobiDB-lite"/>
    </source>
</evidence>